<proteinExistence type="predicted"/>
<gene>
    <name evidence="1" type="ORF">CBG28063</name>
    <name evidence="1" type="ORF">CBG_28063</name>
</gene>
<accession>B6IGQ3</accession>
<dbReference type="CTD" id="68919512"/>
<name>B6IGQ3_CAEBR</name>
<dbReference type="HOGENOM" id="CLU_3415357_0_0_1"/>
<dbReference type="GeneID" id="68919512"/>
<dbReference type="KEGG" id="cbr:CBG_28063"/>
<sequence length="27" mass="3313">MLPEMKKVIIQTYFHYYIHIPSREFGA</sequence>
<protein>
    <submittedName>
        <fullName evidence="1">Protein CBG28063</fullName>
    </submittedName>
</protein>
<reference evidence="1 2" key="1">
    <citation type="journal article" date="2003" name="PLoS Biol.">
        <title>The genome sequence of Caenorhabditis briggsae: a platform for comparative genomics.</title>
        <authorList>
            <person name="Stein L.D."/>
            <person name="Bao Z."/>
            <person name="Blasiar D."/>
            <person name="Blumenthal T."/>
            <person name="Brent M.R."/>
            <person name="Chen N."/>
            <person name="Chinwalla A."/>
            <person name="Clarke L."/>
            <person name="Clee C."/>
            <person name="Coghlan A."/>
            <person name="Coulson A."/>
            <person name="D'Eustachio P."/>
            <person name="Fitch D.H."/>
            <person name="Fulton L.A."/>
            <person name="Fulton R.E."/>
            <person name="Griffiths-Jones S."/>
            <person name="Harris T.W."/>
            <person name="Hillier L.W."/>
            <person name="Kamath R."/>
            <person name="Kuwabara P.E."/>
            <person name="Mardis E.R."/>
            <person name="Marra M.A."/>
            <person name="Miner T.L."/>
            <person name="Minx P."/>
            <person name="Mullikin J.C."/>
            <person name="Plumb R.W."/>
            <person name="Rogers J."/>
            <person name="Schein J.E."/>
            <person name="Sohrmann M."/>
            <person name="Spieth J."/>
            <person name="Stajich J.E."/>
            <person name="Wei C."/>
            <person name="Willey D."/>
            <person name="Wilson R.K."/>
            <person name="Durbin R."/>
            <person name="Waterston R.H."/>
        </authorList>
    </citation>
    <scope>NUCLEOTIDE SEQUENCE [LARGE SCALE GENOMIC DNA]</scope>
    <source>
        <strain evidence="1 2">AF16</strain>
    </source>
</reference>
<dbReference type="EMBL" id="HE601041">
    <property type="protein sequence ID" value="CAR99083.1"/>
    <property type="molecule type" value="Genomic_DNA"/>
</dbReference>
<evidence type="ECO:0000313" key="2">
    <source>
        <dbReference type="Proteomes" id="UP000008549"/>
    </source>
</evidence>
<evidence type="ECO:0000313" key="1">
    <source>
        <dbReference type="EMBL" id="CAR99083.1"/>
    </source>
</evidence>
<keyword evidence="2" id="KW-1185">Reference proteome</keyword>
<dbReference type="RefSeq" id="XP_045098650.1">
    <property type="nucleotide sequence ID" value="XM_045240557.1"/>
</dbReference>
<dbReference type="Proteomes" id="UP000008549">
    <property type="component" value="Unassembled WGS sequence"/>
</dbReference>
<dbReference type="InParanoid" id="B6IGQ3"/>
<dbReference type="AlphaFoldDB" id="B6IGQ3"/>
<reference evidence="1 2" key="2">
    <citation type="journal article" date="2011" name="PLoS Genet.">
        <title>Caenorhabditis briggsae recombinant inbred line genotypes reveal inter-strain incompatibility and the evolution of recombination.</title>
        <authorList>
            <person name="Ross J.A."/>
            <person name="Koboldt D.C."/>
            <person name="Staisch J.E."/>
            <person name="Chamberlin H.M."/>
            <person name="Gupta B.P."/>
            <person name="Miller R.D."/>
            <person name="Baird S.E."/>
            <person name="Haag E.S."/>
        </authorList>
    </citation>
    <scope>NUCLEOTIDE SEQUENCE [LARGE SCALE GENOMIC DNA]</scope>
    <source>
        <strain evidence="1 2">AF16</strain>
    </source>
</reference>
<organism evidence="1 2">
    <name type="scientific">Caenorhabditis briggsae</name>
    <dbReference type="NCBI Taxonomy" id="6238"/>
    <lineage>
        <taxon>Eukaryota</taxon>
        <taxon>Metazoa</taxon>
        <taxon>Ecdysozoa</taxon>
        <taxon>Nematoda</taxon>
        <taxon>Chromadorea</taxon>
        <taxon>Rhabditida</taxon>
        <taxon>Rhabditina</taxon>
        <taxon>Rhabditomorpha</taxon>
        <taxon>Rhabditoidea</taxon>
        <taxon>Rhabditidae</taxon>
        <taxon>Peloderinae</taxon>
        <taxon>Caenorhabditis</taxon>
    </lineage>
</organism>